<reference evidence="2 3" key="1">
    <citation type="submission" date="2019-10" db="EMBL/GenBank/DDBJ databases">
        <title>Extracellular Electron Transfer in a Candidatus Methanoperedens spp. Enrichment Culture.</title>
        <authorList>
            <person name="Berger S."/>
            <person name="Rangel Shaw D."/>
            <person name="Berben T."/>
            <person name="In 'T Zandt M."/>
            <person name="Frank J."/>
            <person name="Reimann J."/>
            <person name="Jetten M.S.M."/>
            <person name="Welte C.U."/>
        </authorList>
    </citation>
    <scope>NUCLEOTIDE SEQUENCE [LARGE SCALE GENOMIC DNA]</scope>
    <source>
        <strain evidence="2">SB12</strain>
    </source>
</reference>
<name>A0A833GWT2_9LEPT</name>
<keyword evidence="1" id="KW-0472">Membrane</keyword>
<organism evidence="2 3">
    <name type="scientific">Leptonema illini</name>
    <dbReference type="NCBI Taxonomy" id="183"/>
    <lineage>
        <taxon>Bacteria</taxon>
        <taxon>Pseudomonadati</taxon>
        <taxon>Spirochaetota</taxon>
        <taxon>Spirochaetia</taxon>
        <taxon>Leptospirales</taxon>
        <taxon>Leptospiraceae</taxon>
        <taxon>Leptonema</taxon>
    </lineage>
</organism>
<dbReference type="AlphaFoldDB" id="A0A833GWT2"/>
<gene>
    <name evidence="2" type="ORF">F9K24_21795</name>
</gene>
<evidence type="ECO:0000256" key="1">
    <source>
        <dbReference type="SAM" id="Phobius"/>
    </source>
</evidence>
<dbReference type="Proteomes" id="UP000460298">
    <property type="component" value="Unassembled WGS sequence"/>
</dbReference>
<proteinExistence type="predicted"/>
<accession>A0A833GWT2</accession>
<evidence type="ECO:0000313" key="2">
    <source>
        <dbReference type="EMBL" id="KAB2928625.1"/>
    </source>
</evidence>
<dbReference type="EMBL" id="WBUI01000047">
    <property type="protein sequence ID" value="KAB2928625.1"/>
    <property type="molecule type" value="Genomic_DNA"/>
</dbReference>
<sequence length="316" mass="36184">MKSGKRFGLYSILAFFAVAAGATVFFLWQRHAEQERLQMQRLLEADEGVLIQVLLPADPLESGSEALQNAVSEFRRDIKEGYSPMKILENPADNEIVMIRVLHEGEQQRTGALILDNERSLQPVLTELRPLNEELTGVLARLIFRLEAVTGPAFQDDAYRTSLARAEKLWLERSDRIEALDLWISDERRSRRSAIKSQIVEAQNQLKVLSLSDTDARVPLIKRIRELRAELESLPVSLSPAAQALRRYPLLYLGKSDDTSLFLIPKDDAQRSAQIDLYKRWLTLEKTGLFVAIREDLKNNPTQRIEVRRRRSLDLP</sequence>
<protein>
    <submittedName>
        <fullName evidence="2">Uncharacterized protein</fullName>
    </submittedName>
</protein>
<evidence type="ECO:0000313" key="3">
    <source>
        <dbReference type="Proteomes" id="UP000460298"/>
    </source>
</evidence>
<keyword evidence="1" id="KW-0812">Transmembrane</keyword>
<keyword evidence="1" id="KW-1133">Transmembrane helix</keyword>
<comment type="caution">
    <text evidence="2">The sequence shown here is derived from an EMBL/GenBank/DDBJ whole genome shotgun (WGS) entry which is preliminary data.</text>
</comment>
<feature type="transmembrane region" description="Helical" evidence="1">
    <location>
        <begin position="7"/>
        <end position="28"/>
    </location>
</feature>